<sequence>MAASPKKKIIFSLKPHRCLRAVQIYSQHYYKNCVQPAKLTLINKLTQDTFKSESKEVKTEVFDALEQLREELAEASQRGEQSPEEYLDAIDAAPALLNRFLHDLALQTGWWFTVIAGGFHVGVNGHKKHFENEYTHHSVDPKDSSTRRMTFKEGVITPYGQFLKMLFSQRACNQADLQALKETLDDDEHEGTPGLSSLIPMPHSPSSPPVPSFQPSSMPVPAILPCSAKSPPNASLISTTTSAQGPVSMSSTMHPSSSTSDNADITSLSLVPTPLVLVPSKSSKELGGEELDPQIFWQDAGFGHEYFSMSTTERDRLNYDNLLGHSAFDYEGESFPLTLGAIFGDNNGAAGNDDIDLRIPSELYDQFLQPGKSQLPLLPSPGSDEIDGYETNIDLLLGTLRPPLLTTSHACPTNDDPCGSDVDGNITPILRGSGKPKK</sequence>
<keyword evidence="1" id="KW-0175">Coiled coil</keyword>
<proteinExistence type="predicted"/>
<dbReference type="Proteomes" id="UP000218334">
    <property type="component" value="Unassembled WGS sequence"/>
</dbReference>
<reference evidence="4" key="1">
    <citation type="journal article" date="2017" name="Nat. Ecol. Evol.">
        <title>Genome expansion and lineage-specific genetic innovations in the forest pathogenic fungi Armillaria.</title>
        <authorList>
            <person name="Sipos G."/>
            <person name="Prasanna A.N."/>
            <person name="Walter M.C."/>
            <person name="O'Connor E."/>
            <person name="Balint B."/>
            <person name="Krizsan K."/>
            <person name="Kiss B."/>
            <person name="Hess J."/>
            <person name="Varga T."/>
            <person name="Slot J."/>
            <person name="Riley R."/>
            <person name="Boka B."/>
            <person name="Rigling D."/>
            <person name="Barry K."/>
            <person name="Lee J."/>
            <person name="Mihaltcheva S."/>
            <person name="LaButti K."/>
            <person name="Lipzen A."/>
            <person name="Waldron R."/>
            <person name="Moloney N.M."/>
            <person name="Sperisen C."/>
            <person name="Kredics L."/>
            <person name="Vagvoelgyi C."/>
            <person name="Patrignani A."/>
            <person name="Fitzpatrick D."/>
            <person name="Nagy I."/>
            <person name="Doyle S."/>
            <person name="Anderson J.B."/>
            <person name="Grigoriev I.V."/>
            <person name="Gueldener U."/>
            <person name="Muensterkoetter M."/>
            <person name="Nagy L.G."/>
        </authorList>
    </citation>
    <scope>NUCLEOTIDE SEQUENCE [LARGE SCALE GENOMIC DNA]</scope>
    <source>
        <strain evidence="4">28-4</strain>
    </source>
</reference>
<name>A0A2H3APB8_9AGAR</name>
<feature type="region of interest" description="Disordered" evidence="2">
    <location>
        <begin position="185"/>
        <end position="216"/>
    </location>
</feature>
<feature type="region of interest" description="Disordered" evidence="2">
    <location>
        <begin position="238"/>
        <end position="264"/>
    </location>
</feature>
<feature type="compositionally biased region" description="Polar residues" evidence="2">
    <location>
        <begin position="238"/>
        <end position="247"/>
    </location>
</feature>
<organism evidence="3 4">
    <name type="scientific">Armillaria solidipes</name>
    <dbReference type="NCBI Taxonomy" id="1076256"/>
    <lineage>
        <taxon>Eukaryota</taxon>
        <taxon>Fungi</taxon>
        <taxon>Dikarya</taxon>
        <taxon>Basidiomycota</taxon>
        <taxon>Agaricomycotina</taxon>
        <taxon>Agaricomycetes</taxon>
        <taxon>Agaricomycetidae</taxon>
        <taxon>Agaricales</taxon>
        <taxon>Marasmiineae</taxon>
        <taxon>Physalacriaceae</taxon>
        <taxon>Armillaria</taxon>
    </lineage>
</organism>
<evidence type="ECO:0000256" key="1">
    <source>
        <dbReference type="SAM" id="Coils"/>
    </source>
</evidence>
<evidence type="ECO:0000256" key="2">
    <source>
        <dbReference type="SAM" id="MobiDB-lite"/>
    </source>
</evidence>
<feature type="region of interest" description="Disordered" evidence="2">
    <location>
        <begin position="413"/>
        <end position="438"/>
    </location>
</feature>
<feature type="compositionally biased region" description="Low complexity" evidence="2">
    <location>
        <begin position="248"/>
        <end position="264"/>
    </location>
</feature>
<feature type="compositionally biased region" description="Pro residues" evidence="2">
    <location>
        <begin position="202"/>
        <end position="212"/>
    </location>
</feature>
<evidence type="ECO:0000313" key="4">
    <source>
        <dbReference type="Proteomes" id="UP000218334"/>
    </source>
</evidence>
<dbReference type="AlphaFoldDB" id="A0A2H3APB8"/>
<protein>
    <submittedName>
        <fullName evidence="3">Uncharacterized protein</fullName>
    </submittedName>
</protein>
<evidence type="ECO:0000313" key="3">
    <source>
        <dbReference type="EMBL" id="PBK58614.1"/>
    </source>
</evidence>
<dbReference type="STRING" id="1076256.A0A2H3APB8"/>
<dbReference type="EMBL" id="KZ293532">
    <property type="protein sequence ID" value="PBK58614.1"/>
    <property type="molecule type" value="Genomic_DNA"/>
</dbReference>
<feature type="coiled-coil region" evidence="1">
    <location>
        <begin position="58"/>
        <end position="85"/>
    </location>
</feature>
<keyword evidence="4" id="KW-1185">Reference proteome</keyword>
<accession>A0A2H3APB8</accession>
<gene>
    <name evidence="3" type="ORF">ARMSODRAFT_1028111</name>
</gene>